<dbReference type="PANTHER" id="PTHR42794">
    <property type="entry name" value="HEMIN IMPORT ATP-BINDING PROTEIN HMUV"/>
    <property type="match status" value="1"/>
</dbReference>
<dbReference type="GO" id="GO:0016887">
    <property type="term" value="F:ATP hydrolysis activity"/>
    <property type="evidence" value="ECO:0007669"/>
    <property type="project" value="InterPro"/>
</dbReference>
<evidence type="ECO:0000256" key="4">
    <source>
        <dbReference type="ARBA" id="ARBA00022967"/>
    </source>
</evidence>
<evidence type="ECO:0000256" key="2">
    <source>
        <dbReference type="ARBA" id="ARBA00022741"/>
    </source>
</evidence>
<reference evidence="7" key="1">
    <citation type="journal article" date="2005" name="Environ. Microbiol.">
        <title>Genetic and functional properties of uncultivated thermophilic crenarchaeotes from a subsurface gold mine as revealed by analysis of genome fragments.</title>
        <authorList>
            <person name="Nunoura T."/>
            <person name="Hirayama H."/>
            <person name="Takami H."/>
            <person name="Oida H."/>
            <person name="Nishi S."/>
            <person name="Shimamura S."/>
            <person name="Suzuki Y."/>
            <person name="Inagaki F."/>
            <person name="Takai K."/>
            <person name="Nealson K.H."/>
            <person name="Horikoshi K."/>
        </authorList>
    </citation>
    <scope>NUCLEOTIDE SEQUENCE</scope>
</reference>
<dbReference type="Gene3D" id="3.40.50.300">
    <property type="entry name" value="P-loop containing nucleotide triphosphate hydrolases"/>
    <property type="match status" value="1"/>
</dbReference>
<evidence type="ECO:0000313" key="7">
    <source>
        <dbReference type="EMBL" id="BAL55869.1"/>
    </source>
</evidence>
<evidence type="ECO:0000256" key="3">
    <source>
        <dbReference type="ARBA" id="ARBA00022840"/>
    </source>
</evidence>
<dbReference type="PANTHER" id="PTHR42794:SF1">
    <property type="entry name" value="HEMIN IMPORT ATP-BINDING PROTEIN HMUV"/>
    <property type="match status" value="1"/>
</dbReference>
<reference evidence="7" key="2">
    <citation type="journal article" date="2012" name="PLoS ONE">
        <title>A Deeply Branching Thermophilic Bacterium with an Ancient Acetyl-CoA Pathway Dominates a Subsurface Ecosystem.</title>
        <authorList>
            <person name="Takami H."/>
            <person name="Noguchi H."/>
            <person name="Takaki Y."/>
            <person name="Uchiyama I."/>
            <person name="Toyoda A."/>
            <person name="Nishi S."/>
            <person name="Chee G.-J."/>
            <person name="Arai W."/>
            <person name="Nunoura T."/>
            <person name="Itoh T."/>
            <person name="Hattori M."/>
            <person name="Takai K."/>
        </authorList>
    </citation>
    <scope>NUCLEOTIDE SEQUENCE</scope>
</reference>
<keyword evidence="1" id="KW-0813">Transport</keyword>
<dbReference type="SMART" id="SM00382">
    <property type="entry name" value="AAA"/>
    <property type="match status" value="1"/>
</dbReference>
<dbReference type="AlphaFoldDB" id="H5SI83"/>
<dbReference type="PROSITE" id="PS00211">
    <property type="entry name" value="ABC_TRANSPORTER_1"/>
    <property type="match status" value="1"/>
</dbReference>
<dbReference type="GO" id="GO:0005524">
    <property type="term" value="F:ATP binding"/>
    <property type="evidence" value="ECO:0007669"/>
    <property type="project" value="UniProtKB-KW"/>
</dbReference>
<dbReference type="Pfam" id="PF00005">
    <property type="entry name" value="ABC_tran"/>
    <property type="match status" value="1"/>
</dbReference>
<keyword evidence="4" id="KW-1278">Translocase</keyword>
<dbReference type="EMBL" id="AP011766">
    <property type="protein sequence ID" value="BAL57110.1"/>
    <property type="molecule type" value="Genomic_DNA"/>
</dbReference>
<evidence type="ECO:0000256" key="1">
    <source>
        <dbReference type="ARBA" id="ARBA00022448"/>
    </source>
</evidence>
<dbReference type="SUPFAM" id="SSF52540">
    <property type="entry name" value="P-loop containing nucleoside triphosphate hydrolases"/>
    <property type="match status" value="1"/>
</dbReference>
<dbReference type="InterPro" id="IPR017871">
    <property type="entry name" value="ABC_transporter-like_CS"/>
</dbReference>
<dbReference type="InterPro" id="IPR003439">
    <property type="entry name" value="ABC_transporter-like_ATP-bd"/>
</dbReference>
<proteinExistence type="predicted"/>
<dbReference type="CDD" id="cd03214">
    <property type="entry name" value="ABC_Iron-Siderophores_B12_Hemin"/>
    <property type="match status" value="1"/>
</dbReference>
<evidence type="ECO:0000259" key="5">
    <source>
        <dbReference type="PROSITE" id="PS50893"/>
    </source>
</evidence>
<keyword evidence="3 7" id="KW-0067">ATP-binding</keyword>
<sequence>MIRLERVDLGYDGRLVLRDLNIAIAPGEVFGLVGPNGSGKTTLLRAISGRLSPQDGVIYLDGRRLSELAPRELARELAALEQEISCSFDFTVREIVELGRLPHRARWQRLSQKDHEIVTRALELTHTLEFAERPIHTLSSGERQRVWIALALAQEPKVLLFDEPTAHLDLNYQIEIMELIRSLATAQSLTVLVSLHDLNLALRYADRIALLSEGRLLAVGEPERVLTEELIALAFHTRVRIVDGTGERYIVPVRSRQGVCP</sequence>
<keyword evidence="2" id="KW-0547">Nucleotide-binding</keyword>
<name>H5SI83_9BACT</name>
<dbReference type="InterPro" id="IPR027417">
    <property type="entry name" value="P-loop_NTPase"/>
</dbReference>
<dbReference type="EMBL" id="AP011729">
    <property type="protein sequence ID" value="BAL55797.1"/>
    <property type="molecule type" value="Genomic_DNA"/>
</dbReference>
<accession>H5SI83</accession>
<dbReference type="InterPro" id="IPR003593">
    <property type="entry name" value="AAA+_ATPase"/>
</dbReference>
<feature type="domain" description="ABC transporter" evidence="5">
    <location>
        <begin position="2"/>
        <end position="238"/>
    </location>
</feature>
<evidence type="ECO:0000313" key="8">
    <source>
        <dbReference type="EMBL" id="BAL57110.1"/>
    </source>
</evidence>
<dbReference type="FunFam" id="3.40.50.300:FF:000134">
    <property type="entry name" value="Iron-enterobactin ABC transporter ATP-binding protein"/>
    <property type="match status" value="1"/>
</dbReference>
<dbReference type="PROSITE" id="PS50893">
    <property type="entry name" value="ABC_TRANSPORTER_2"/>
    <property type="match status" value="1"/>
</dbReference>
<protein>
    <submittedName>
        <fullName evidence="7">Ferric enterobactin transport ATP-binding protein</fullName>
    </submittedName>
</protein>
<gene>
    <name evidence="6" type="ORF">HGMM_F31E01C33</name>
    <name evidence="7" type="ORF">HGMM_F32F05C27</name>
    <name evidence="8" type="ORF">HGMM_F47C08C31</name>
</gene>
<organism evidence="7">
    <name type="scientific">uncultured Acetothermia bacterium</name>
    <dbReference type="NCBI Taxonomy" id="236499"/>
    <lineage>
        <taxon>Bacteria</taxon>
        <taxon>Candidatus Bipolaricaulota</taxon>
        <taxon>environmental samples</taxon>
    </lineage>
</organism>
<dbReference type="EMBL" id="AP011731">
    <property type="protein sequence ID" value="BAL55869.1"/>
    <property type="molecule type" value="Genomic_DNA"/>
</dbReference>
<evidence type="ECO:0000313" key="6">
    <source>
        <dbReference type="EMBL" id="BAL55797.1"/>
    </source>
</evidence>